<organism evidence="1 2">
    <name type="scientific">Populus alba</name>
    <name type="common">White poplar</name>
    <dbReference type="NCBI Taxonomy" id="43335"/>
    <lineage>
        <taxon>Eukaryota</taxon>
        <taxon>Viridiplantae</taxon>
        <taxon>Streptophyta</taxon>
        <taxon>Embryophyta</taxon>
        <taxon>Tracheophyta</taxon>
        <taxon>Spermatophyta</taxon>
        <taxon>Magnoliopsida</taxon>
        <taxon>eudicotyledons</taxon>
        <taxon>Gunneridae</taxon>
        <taxon>Pentapetalae</taxon>
        <taxon>rosids</taxon>
        <taxon>fabids</taxon>
        <taxon>Malpighiales</taxon>
        <taxon>Salicaceae</taxon>
        <taxon>Saliceae</taxon>
        <taxon>Populus</taxon>
    </lineage>
</organism>
<proteinExistence type="predicted"/>
<evidence type="ECO:0000313" key="2">
    <source>
        <dbReference type="Proteomes" id="UP000309997"/>
    </source>
</evidence>
<reference evidence="1 2" key="1">
    <citation type="journal article" date="2024" name="Plant Biotechnol. J.">
        <title>Genome and CRISPR/Cas9 system of a widespread forest tree (Populus alba) in the world.</title>
        <authorList>
            <person name="Liu Y.J."/>
            <person name="Jiang P.F."/>
            <person name="Han X.M."/>
            <person name="Li X.Y."/>
            <person name="Wang H.M."/>
            <person name="Wang Y.J."/>
            <person name="Wang X.X."/>
            <person name="Zeng Q.Y."/>
        </authorList>
    </citation>
    <scope>NUCLEOTIDE SEQUENCE [LARGE SCALE GENOMIC DNA]</scope>
    <source>
        <strain evidence="2">cv. PAL-ZL1</strain>
    </source>
</reference>
<gene>
    <name evidence="1" type="ORF">D5086_003987</name>
</gene>
<name>A0ACC4D635_POPAL</name>
<evidence type="ECO:0000313" key="1">
    <source>
        <dbReference type="EMBL" id="KAL3612967.1"/>
    </source>
</evidence>
<keyword evidence="2" id="KW-1185">Reference proteome</keyword>
<dbReference type="EMBL" id="RCHU02000001">
    <property type="protein sequence ID" value="KAL3612967.1"/>
    <property type="molecule type" value="Genomic_DNA"/>
</dbReference>
<dbReference type="Proteomes" id="UP000309997">
    <property type="component" value="Unassembled WGS sequence"/>
</dbReference>
<protein>
    <submittedName>
        <fullName evidence="1">Uncharacterized protein</fullName>
    </submittedName>
</protein>
<comment type="caution">
    <text evidence="1">The sequence shown here is derived from an EMBL/GenBank/DDBJ whole genome shotgun (WGS) entry which is preliminary data.</text>
</comment>
<sequence length="172" mass="19442">MGMFLLSDSCNARDSMRLSGFSKISDSSFASSLHSWPMLCLVMSDLAFHDLIKAPCTLVEIDHTMNRYLTKTWPMVGFDPWLLSSTNCPIAMFLLSESCKSLESVRLANFAFYYLTKFQAFRCSVAEPNADCMARLNEKRDHRMKNELISVQLTVIGLDLDLSFGAVTDNLR</sequence>
<accession>A0ACC4D635</accession>